<organism evidence="5 6">
    <name type="scientific">Microbacterium azadirachtae</name>
    <dbReference type="NCBI Taxonomy" id="582680"/>
    <lineage>
        <taxon>Bacteria</taxon>
        <taxon>Bacillati</taxon>
        <taxon>Actinomycetota</taxon>
        <taxon>Actinomycetes</taxon>
        <taxon>Micrococcales</taxon>
        <taxon>Microbacteriaceae</taxon>
        <taxon>Microbacterium</taxon>
    </lineage>
</organism>
<dbReference type="AlphaFoldDB" id="A0A0F0L2K9"/>
<evidence type="ECO:0000313" key="6">
    <source>
        <dbReference type="Proteomes" id="UP000033448"/>
    </source>
</evidence>
<evidence type="ECO:0000259" key="4">
    <source>
        <dbReference type="PROSITE" id="PS50043"/>
    </source>
</evidence>
<comment type="caution">
    <text evidence="5">The sequence shown here is derived from an EMBL/GenBank/DDBJ whole genome shotgun (WGS) entry which is preliminary data.</text>
</comment>
<protein>
    <submittedName>
        <fullName evidence="5">HTH-type transcriptional regulator MalT</fullName>
    </submittedName>
</protein>
<reference evidence="5 6" key="1">
    <citation type="submission" date="2015-02" db="EMBL/GenBank/DDBJ databases">
        <title>Draft genome sequences of ten Microbacterium spp. with emphasis on heavy metal contaminated environments.</title>
        <authorList>
            <person name="Corretto E."/>
        </authorList>
    </citation>
    <scope>NUCLEOTIDE SEQUENCE [LARGE SCALE GENOMIC DNA]</scope>
    <source>
        <strain evidence="5 6">DSM 23848</strain>
    </source>
</reference>
<dbReference type="Pfam" id="PF00196">
    <property type="entry name" value="GerE"/>
    <property type="match status" value="1"/>
</dbReference>
<evidence type="ECO:0000256" key="3">
    <source>
        <dbReference type="ARBA" id="ARBA00023163"/>
    </source>
</evidence>
<dbReference type="InterPro" id="IPR000792">
    <property type="entry name" value="Tscrpt_reg_LuxR_C"/>
</dbReference>
<keyword evidence="1" id="KW-0805">Transcription regulation</keyword>
<accession>A0A0F0L2K9</accession>
<keyword evidence="6" id="KW-1185">Reference proteome</keyword>
<dbReference type="InterPro" id="IPR016032">
    <property type="entry name" value="Sig_transdc_resp-reg_C-effctor"/>
</dbReference>
<dbReference type="EMBL" id="JYIT01000063">
    <property type="protein sequence ID" value="KJL26620.1"/>
    <property type="molecule type" value="Genomic_DNA"/>
</dbReference>
<keyword evidence="3" id="KW-0804">Transcription</keyword>
<dbReference type="Gene3D" id="1.10.10.10">
    <property type="entry name" value="Winged helix-like DNA-binding domain superfamily/Winged helix DNA-binding domain"/>
    <property type="match status" value="1"/>
</dbReference>
<dbReference type="CDD" id="cd06170">
    <property type="entry name" value="LuxR_C_like"/>
    <property type="match status" value="1"/>
</dbReference>
<dbReference type="PRINTS" id="PR00038">
    <property type="entry name" value="HTHLUXR"/>
</dbReference>
<dbReference type="PROSITE" id="PS50043">
    <property type="entry name" value="HTH_LUXR_2"/>
    <property type="match status" value="1"/>
</dbReference>
<proteinExistence type="predicted"/>
<sequence>MIDEVRREMAAAAPEEARVLLRRNWLRLIIESHTSELEQLCTAAPDPHDPHILLIRACCRDLAGDSYGAEYLRGQGLRVAEDDFVACFTDLLLAPDAAAKAAVADRAHEALSHCGADDDYSSALFLLGWTEVRLRRNFPGAIALLRSAAAEARLQDRRETYRLAQSNLAFALTQAGLFTDAEQVLDTLPPRATPSDWDLFEGGLPEANRGCIAYWRGEFAQAVALLETAIVEDSPGNNFEALARLYYVMSVVALQREDRYYAAAGLLQGISRSDKHGIPWDTLRRAVSAHLAHAQGQDERARALAAPTLTRTGAAVAHALLAELYRTMGEPGLSGQAFRLAAAAGMPRYARVSTLVTSAALHSAAGNGDRAHEQLDHALENAAAEGVLAPFLGDDPIIADLLSAHAHWGSEHQQFLHAILTKRGQHATAVTGILTERERDVLVRLRTTMTADEIAAELGIAYPTVKTHIRAIYRKLGVASRRDAIRAADRA</sequence>
<dbReference type="InterPro" id="IPR011990">
    <property type="entry name" value="TPR-like_helical_dom_sf"/>
</dbReference>
<dbReference type="SMART" id="SM00421">
    <property type="entry name" value="HTH_LUXR"/>
    <property type="match status" value="1"/>
</dbReference>
<dbReference type="PANTHER" id="PTHR44688:SF16">
    <property type="entry name" value="DNA-BINDING TRANSCRIPTIONAL ACTIVATOR DEVR_DOSR"/>
    <property type="match status" value="1"/>
</dbReference>
<dbReference type="SUPFAM" id="SSF46894">
    <property type="entry name" value="C-terminal effector domain of the bipartite response regulators"/>
    <property type="match status" value="1"/>
</dbReference>
<evidence type="ECO:0000313" key="5">
    <source>
        <dbReference type="EMBL" id="KJL26620.1"/>
    </source>
</evidence>
<evidence type="ECO:0000256" key="2">
    <source>
        <dbReference type="ARBA" id="ARBA00023125"/>
    </source>
</evidence>
<name>A0A0F0L2K9_9MICO</name>
<feature type="domain" description="HTH luxR-type" evidence="4">
    <location>
        <begin position="427"/>
        <end position="491"/>
    </location>
</feature>
<dbReference type="InterPro" id="IPR036388">
    <property type="entry name" value="WH-like_DNA-bd_sf"/>
</dbReference>
<gene>
    <name evidence="5" type="primary">malT</name>
    <name evidence="5" type="ORF">RL72_00952</name>
</gene>
<dbReference type="GO" id="GO:0006355">
    <property type="term" value="P:regulation of DNA-templated transcription"/>
    <property type="evidence" value="ECO:0007669"/>
    <property type="project" value="InterPro"/>
</dbReference>
<evidence type="ECO:0000256" key="1">
    <source>
        <dbReference type="ARBA" id="ARBA00023015"/>
    </source>
</evidence>
<dbReference type="OrthoDB" id="134985at2"/>
<keyword evidence="2" id="KW-0238">DNA-binding</keyword>
<dbReference type="GO" id="GO:0003677">
    <property type="term" value="F:DNA binding"/>
    <property type="evidence" value="ECO:0007669"/>
    <property type="project" value="UniProtKB-KW"/>
</dbReference>
<dbReference type="PATRIC" id="fig|582680.7.peg.988"/>
<dbReference type="Gene3D" id="1.25.40.10">
    <property type="entry name" value="Tetratricopeptide repeat domain"/>
    <property type="match status" value="1"/>
</dbReference>
<dbReference type="RefSeq" id="WP_045249685.1">
    <property type="nucleotide sequence ID" value="NZ_JYIT01000063.1"/>
</dbReference>
<dbReference type="Proteomes" id="UP000033448">
    <property type="component" value="Unassembled WGS sequence"/>
</dbReference>
<dbReference type="PANTHER" id="PTHR44688">
    <property type="entry name" value="DNA-BINDING TRANSCRIPTIONAL ACTIVATOR DEVR_DOSR"/>
    <property type="match status" value="1"/>
</dbReference>